<protein>
    <recommendedName>
        <fullName evidence="3">Protein kinase domain-containing protein</fullName>
    </recommendedName>
</protein>
<evidence type="ECO:0000313" key="2">
    <source>
        <dbReference type="Proteomes" id="UP000499080"/>
    </source>
</evidence>
<gene>
    <name evidence="1" type="ORF">AVEN_263477_1</name>
</gene>
<proteinExistence type="predicted"/>
<evidence type="ECO:0000313" key="1">
    <source>
        <dbReference type="EMBL" id="GBM32981.1"/>
    </source>
</evidence>
<dbReference type="AlphaFoldDB" id="A0A4Y2EVU7"/>
<keyword evidence="2" id="KW-1185">Reference proteome</keyword>
<dbReference type="Proteomes" id="UP000499080">
    <property type="component" value="Unassembled WGS sequence"/>
</dbReference>
<comment type="caution">
    <text evidence="1">The sequence shown here is derived from an EMBL/GenBank/DDBJ whole genome shotgun (WGS) entry which is preliminary data.</text>
</comment>
<sequence>MQIALPAVEIIHGDILMALDFLHSFLRRNPSARMTADVGMEHSFLGKGDVVNGEVDALWKFPTSKSMASGKYEMLTLLARTNSSHLSFE</sequence>
<dbReference type="EMBL" id="BGPR01000722">
    <property type="protein sequence ID" value="GBM32981.1"/>
    <property type="molecule type" value="Genomic_DNA"/>
</dbReference>
<name>A0A4Y2EVU7_ARAVE</name>
<accession>A0A4Y2EVU7</accession>
<organism evidence="1 2">
    <name type="scientific">Araneus ventricosus</name>
    <name type="common">Orbweaver spider</name>
    <name type="synonym">Epeira ventricosa</name>
    <dbReference type="NCBI Taxonomy" id="182803"/>
    <lineage>
        <taxon>Eukaryota</taxon>
        <taxon>Metazoa</taxon>
        <taxon>Ecdysozoa</taxon>
        <taxon>Arthropoda</taxon>
        <taxon>Chelicerata</taxon>
        <taxon>Arachnida</taxon>
        <taxon>Araneae</taxon>
        <taxon>Araneomorphae</taxon>
        <taxon>Entelegynae</taxon>
        <taxon>Araneoidea</taxon>
        <taxon>Araneidae</taxon>
        <taxon>Araneus</taxon>
    </lineage>
</organism>
<reference evidence="1 2" key="1">
    <citation type="journal article" date="2019" name="Sci. Rep.">
        <title>Orb-weaving spider Araneus ventricosus genome elucidates the spidroin gene catalogue.</title>
        <authorList>
            <person name="Kono N."/>
            <person name="Nakamura H."/>
            <person name="Ohtoshi R."/>
            <person name="Moran D.A.P."/>
            <person name="Shinohara A."/>
            <person name="Yoshida Y."/>
            <person name="Fujiwara M."/>
            <person name="Mori M."/>
            <person name="Tomita M."/>
            <person name="Arakawa K."/>
        </authorList>
    </citation>
    <scope>NUCLEOTIDE SEQUENCE [LARGE SCALE GENOMIC DNA]</scope>
</reference>
<evidence type="ECO:0008006" key="3">
    <source>
        <dbReference type="Google" id="ProtNLM"/>
    </source>
</evidence>